<gene>
    <name evidence="2" type="ORF">KUF71_007455</name>
</gene>
<feature type="signal peptide" evidence="1">
    <location>
        <begin position="1"/>
        <end position="21"/>
    </location>
</feature>
<feature type="chain" id="PRO_5042265642" evidence="1">
    <location>
        <begin position="22"/>
        <end position="128"/>
    </location>
</feature>
<keyword evidence="3" id="KW-1185">Reference proteome</keyword>
<comment type="caution">
    <text evidence="2">The sequence shown here is derived from an EMBL/GenBank/DDBJ whole genome shotgun (WGS) entry which is preliminary data.</text>
</comment>
<dbReference type="EMBL" id="JAHWGI010001427">
    <property type="protein sequence ID" value="KAK3931640.1"/>
    <property type="molecule type" value="Genomic_DNA"/>
</dbReference>
<organism evidence="2 3">
    <name type="scientific">Frankliniella fusca</name>
    <dbReference type="NCBI Taxonomy" id="407009"/>
    <lineage>
        <taxon>Eukaryota</taxon>
        <taxon>Metazoa</taxon>
        <taxon>Ecdysozoa</taxon>
        <taxon>Arthropoda</taxon>
        <taxon>Hexapoda</taxon>
        <taxon>Insecta</taxon>
        <taxon>Pterygota</taxon>
        <taxon>Neoptera</taxon>
        <taxon>Paraneoptera</taxon>
        <taxon>Thysanoptera</taxon>
        <taxon>Terebrantia</taxon>
        <taxon>Thripoidea</taxon>
        <taxon>Thripidae</taxon>
        <taxon>Frankliniella</taxon>
    </lineage>
</organism>
<dbReference type="AlphaFoldDB" id="A0AAE1LTZ5"/>
<reference evidence="2" key="1">
    <citation type="submission" date="2021-07" db="EMBL/GenBank/DDBJ databases">
        <authorList>
            <person name="Catto M.A."/>
            <person name="Jacobson A."/>
            <person name="Kennedy G."/>
            <person name="Labadie P."/>
            <person name="Hunt B.G."/>
            <person name="Srinivasan R."/>
        </authorList>
    </citation>
    <scope>NUCLEOTIDE SEQUENCE</scope>
    <source>
        <strain evidence="2">PL_HMW_Pooled</strain>
        <tissue evidence="2">Head</tissue>
    </source>
</reference>
<protein>
    <submittedName>
        <fullName evidence="2">DITP/XTP pyrophosphatase</fullName>
    </submittedName>
</protein>
<name>A0AAE1LTZ5_9NEOP</name>
<proteinExistence type="predicted"/>
<evidence type="ECO:0000256" key="1">
    <source>
        <dbReference type="SAM" id="SignalP"/>
    </source>
</evidence>
<keyword evidence="1" id="KW-0732">Signal</keyword>
<accession>A0AAE1LTZ5</accession>
<evidence type="ECO:0000313" key="2">
    <source>
        <dbReference type="EMBL" id="KAK3931640.1"/>
    </source>
</evidence>
<sequence>MEFRCFSVFLLFAVDPAPVTSNRQRNTNILRDSPTLADPQDPFWSVENLRKIAANMAQNNPQCFANVVAALNEMAVAPEFTSIRDLDVGKRYEVRYLEKIPTQYGEKIKAELVLPGASDESIFVILPT</sequence>
<reference evidence="2" key="2">
    <citation type="journal article" date="2023" name="BMC Genomics">
        <title>Pest status, molecular evolution, and epigenetic factors derived from the genome assembly of Frankliniella fusca, a thysanopteran phytovirus vector.</title>
        <authorList>
            <person name="Catto M.A."/>
            <person name="Labadie P.E."/>
            <person name="Jacobson A.L."/>
            <person name="Kennedy G.G."/>
            <person name="Srinivasan R."/>
            <person name="Hunt B.G."/>
        </authorList>
    </citation>
    <scope>NUCLEOTIDE SEQUENCE</scope>
    <source>
        <strain evidence="2">PL_HMW_Pooled</strain>
    </source>
</reference>
<dbReference type="Proteomes" id="UP001219518">
    <property type="component" value="Unassembled WGS sequence"/>
</dbReference>
<evidence type="ECO:0000313" key="3">
    <source>
        <dbReference type="Proteomes" id="UP001219518"/>
    </source>
</evidence>